<organism evidence="1 2">
    <name type="scientific">Mycena albidolilacea</name>
    <dbReference type="NCBI Taxonomy" id="1033008"/>
    <lineage>
        <taxon>Eukaryota</taxon>
        <taxon>Fungi</taxon>
        <taxon>Dikarya</taxon>
        <taxon>Basidiomycota</taxon>
        <taxon>Agaricomycotina</taxon>
        <taxon>Agaricomycetes</taxon>
        <taxon>Agaricomycetidae</taxon>
        <taxon>Agaricales</taxon>
        <taxon>Marasmiineae</taxon>
        <taxon>Mycenaceae</taxon>
        <taxon>Mycena</taxon>
    </lineage>
</organism>
<protein>
    <submittedName>
        <fullName evidence="1">Uncharacterized protein</fullName>
    </submittedName>
</protein>
<gene>
    <name evidence="1" type="ORF">DFH08DRAFT_863091</name>
</gene>
<dbReference type="Proteomes" id="UP001218218">
    <property type="component" value="Unassembled WGS sequence"/>
</dbReference>
<sequence>MSSMRPACAHCYCADPALAAPPPPRIAHLRAHRWVHFCTPIDFRDATQAPRTRSTSPRRCCVDPSYAASSPPHIAGPISVPQSVFWPALAAHCIPACVLPHVACTRLPSTALALPTPVGSSPSRTHCCTDPAHAGPPRPVELISYLNENIPCVPPVRHPPGPFCLSQGSCVRDLLCNLQQGFLF</sequence>
<name>A0AAD7A586_9AGAR</name>
<accession>A0AAD7A586</accession>
<reference evidence="1" key="1">
    <citation type="submission" date="2023-03" db="EMBL/GenBank/DDBJ databases">
        <title>Massive genome expansion in bonnet fungi (Mycena s.s.) driven by repeated elements and novel gene families across ecological guilds.</title>
        <authorList>
            <consortium name="Lawrence Berkeley National Laboratory"/>
            <person name="Harder C.B."/>
            <person name="Miyauchi S."/>
            <person name="Viragh M."/>
            <person name="Kuo A."/>
            <person name="Thoen E."/>
            <person name="Andreopoulos B."/>
            <person name="Lu D."/>
            <person name="Skrede I."/>
            <person name="Drula E."/>
            <person name="Henrissat B."/>
            <person name="Morin E."/>
            <person name="Kohler A."/>
            <person name="Barry K."/>
            <person name="LaButti K."/>
            <person name="Morin E."/>
            <person name="Salamov A."/>
            <person name="Lipzen A."/>
            <person name="Mereny Z."/>
            <person name="Hegedus B."/>
            <person name="Baldrian P."/>
            <person name="Stursova M."/>
            <person name="Weitz H."/>
            <person name="Taylor A."/>
            <person name="Grigoriev I.V."/>
            <person name="Nagy L.G."/>
            <person name="Martin F."/>
            <person name="Kauserud H."/>
        </authorList>
    </citation>
    <scope>NUCLEOTIDE SEQUENCE</scope>
    <source>
        <strain evidence="1">CBHHK002</strain>
    </source>
</reference>
<proteinExistence type="predicted"/>
<evidence type="ECO:0000313" key="1">
    <source>
        <dbReference type="EMBL" id="KAJ7349772.1"/>
    </source>
</evidence>
<evidence type="ECO:0000313" key="2">
    <source>
        <dbReference type="Proteomes" id="UP001218218"/>
    </source>
</evidence>
<keyword evidence="2" id="KW-1185">Reference proteome</keyword>
<dbReference type="EMBL" id="JARIHO010000015">
    <property type="protein sequence ID" value="KAJ7349772.1"/>
    <property type="molecule type" value="Genomic_DNA"/>
</dbReference>
<comment type="caution">
    <text evidence="1">The sequence shown here is derived from an EMBL/GenBank/DDBJ whole genome shotgun (WGS) entry which is preliminary data.</text>
</comment>
<dbReference type="AlphaFoldDB" id="A0AAD7A586"/>